<dbReference type="Proteomes" id="UP000375470">
    <property type="component" value="Segment"/>
</dbReference>
<dbReference type="RefSeq" id="YP_010104787.1">
    <property type="nucleotide sequence ID" value="NC_055822.1"/>
</dbReference>
<protein>
    <submittedName>
        <fullName evidence="1">Uncharacterized protein</fullName>
    </submittedName>
</protein>
<sequence length="79" mass="8773">MCDKTDSDIGRNQFLFFCQDYEILQKAELGLPNCLFCGTEPTTIWTTTEICFEHAAHIGFESCGHVVGLSEADVINSLP</sequence>
<proteinExistence type="predicted"/>
<dbReference type="KEGG" id="vg:65122735"/>
<reference evidence="1 2" key="1">
    <citation type="submission" date="2019-09" db="EMBL/GenBank/DDBJ databases">
        <authorList>
            <person name="Cummings J.R."/>
            <person name="Eaglin Z.M."/>
            <person name="Kluemper A.J."/>
            <person name="Powell E.A."/>
            <person name="Stamm J."/>
            <person name="Thompson S.A."/>
            <person name="Tolsma S."/>
            <person name="Caruso S.M."/>
            <person name="Garlena R.A."/>
            <person name="Russell D.A."/>
            <person name="Pope W.H."/>
            <person name="Jacobs-Se D."/>
            <person name="Hatfull G.F."/>
        </authorList>
    </citation>
    <scope>NUCLEOTIDE SEQUENCE [LARGE SCALE GENOMIC DNA]</scope>
</reference>
<accession>A0A5Q2WI28</accession>
<evidence type="ECO:0000313" key="1">
    <source>
        <dbReference type="EMBL" id="QGH76333.1"/>
    </source>
</evidence>
<organism evidence="1 2">
    <name type="scientific">Streptomyces phage Daubenski</name>
    <dbReference type="NCBI Taxonomy" id="2653725"/>
    <lineage>
        <taxon>Viruses</taxon>
        <taxon>Duplodnaviria</taxon>
        <taxon>Heunggongvirae</taxon>
        <taxon>Uroviricota</taxon>
        <taxon>Caudoviricetes</taxon>
        <taxon>Stanwilliamsviridae</taxon>
        <taxon>Boydwoodruffvirinae</taxon>
        <taxon>Samistivirus</taxon>
        <taxon>Samistivirus daubenski</taxon>
    </lineage>
</organism>
<dbReference type="GeneID" id="65122735"/>
<dbReference type="EMBL" id="MN444876">
    <property type="protein sequence ID" value="QGH76333.1"/>
    <property type="molecule type" value="Genomic_DNA"/>
</dbReference>
<gene>
    <name evidence="1" type="primary">21</name>
    <name evidence="1" type="ORF">SEA_DAUBENSKI_23</name>
</gene>
<evidence type="ECO:0000313" key="2">
    <source>
        <dbReference type="Proteomes" id="UP000375470"/>
    </source>
</evidence>
<keyword evidence="2" id="KW-1185">Reference proteome</keyword>
<name>A0A5Q2WI28_9CAUD</name>